<evidence type="ECO:0000313" key="4">
    <source>
        <dbReference type="Proteomes" id="UP001056937"/>
    </source>
</evidence>
<dbReference type="InterPro" id="IPR024455">
    <property type="entry name" value="Phage_capsid"/>
</dbReference>
<proteinExistence type="predicted"/>
<dbReference type="InterPro" id="IPR054612">
    <property type="entry name" value="Phage_capsid-like_C"/>
</dbReference>
<comment type="subcellular location">
    <subcellularLocation>
        <location evidence="1">Virion</location>
    </subcellularLocation>
</comment>
<sequence length="374" mass="39225">MDYEVKADALAASFAPLEAVDGLRADMAALKARLDQAAVAAARPALDGAKAAPEARAFIERYCRGGEVAGLEIKAVAGTSGAAGGYAVPRQIDAQIGDTLRAISPLRAIAQVVQIGSAGYRKLIATGGVSSGWAAEDGVRAETATPSFVELAPPTGDLFANPAASQAMLDDAAFDLEAWLAAEIGQEFARAEGAAFINGDGANKPRGLMQAPRASQDDAGRPFGTLQYRATGVDGKWPAAQPENALIDLVQCLRQPYRQGATWLMNAATLASIRKFKTNDGAFLWQPGLAAGQPGTLLGYPVAEAEDMPDIGSGTTPIAFGNFRLGYLIVDRGETAILRDPYTRKPFVYFYASRRVGGCVANSEAIKLLRFAAN</sequence>
<dbReference type="Proteomes" id="UP001056937">
    <property type="component" value="Chromosome 1"/>
</dbReference>
<dbReference type="Gene3D" id="3.30.2400.10">
    <property type="entry name" value="Major capsid protein gp5"/>
    <property type="match status" value="1"/>
</dbReference>
<dbReference type="SUPFAM" id="SSF56563">
    <property type="entry name" value="Major capsid protein gp5"/>
    <property type="match status" value="1"/>
</dbReference>
<name>A0ABY4X3J5_9SPHN</name>
<dbReference type="EMBL" id="CP084930">
    <property type="protein sequence ID" value="USI71468.1"/>
    <property type="molecule type" value="Genomic_DNA"/>
</dbReference>
<organism evidence="3 4">
    <name type="scientific">Sphingomonas morindae</name>
    <dbReference type="NCBI Taxonomy" id="1541170"/>
    <lineage>
        <taxon>Bacteria</taxon>
        <taxon>Pseudomonadati</taxon>
        <taxon>Pseudomonadota</taxon>
        <taxon>Alphaproteobacteria</taxon>
        <taxon>Sphingomonadales</taxon>
        <taxon>Sphingomonadaceae</taxon>
        <taxon>Sphingomonas</taxon>
    </lineage>
</organism>
<dbReference type="RefSeq" id="WP_252165281.1">
    <property type="nucleotide sequence ID" value="NZ_CP084930.1"/>
</dbReference>
<feature type="domain" description="Phage capsid-like C-terminal" evidence="2">
    <location>
        <begin position="84"/>
        <end position="371"/>
    </location>
</feature>
<dbReference type="NCBIfam" id="TIGR01554">
    <property type="entry name" value="major_cap_HK97"/>
    <property type="match status" value="1"/>
</dbReference>
<evidence type="ECO:0000313" key="3">
    <source>
        <dbReference type="EMBL" id="USI71468.1"/>
    </source>
</evidence>
<gene>
    <name evidence="3" type="ORF">LHA26_08945</name>
</gene>
<protein>
    <submittedName>
        <fullName evidence="3">Phage major capsid protein</fullName>
    </submittedName>
</protein>
<keyword evidence="4" id="KW-1185">Reference proteome</keyword>
<dbReference type="Gene3D" id="3.30.2320.10">
    <property type="entry name" value="hypothetical protein PF0899 domain"/>
    <property type="match status" value="1"/>
</dbReference>
<evidence type="ECO:0000256" key="1">
    <source>
        <dbReference type="ARBA" id="ARBA00004328"/>
    </source>
</evidence>
<evidence type="ECO:0000259" key="2">
    <source>
        <dbReference type="Pfam" id="PF05065"/>
    </source>
</evidence>
<accession>A0ABY4X3J5</accession>
<dbReference type="Pfam" id="PF05065">
    <property type="entry name" value="Phage_capsid"/>
    <property type="match status" value="1"/>
</dbReference>
<reference evidence="3" key="1">
    <citation type="journal article" date="2022" name="Toxins">
        <title>Genomic Analysis of Sphingopyxis sp. USTB-05 for Biodegrading Cyanobacterial Hepatotoxins.</title>
        <authorList>
            <person name="Liu C."/>
            <person name="Xu Q."/>
            <person name="Zhao Z."/>
            <person name="Zhang H."/>
            <person name="Liu X."/>
            <person name="Yin C."/>
            <person name="Liu Y."/>
            <person name="Yan H."/>
        </authorList>
    </citation>
    <scope>NUCLEOTIDE SEQUENCE</scope>
    <source>
        <strain evidence="3">NBD5</strain>
    </source>
</reference>